<proteinExistence type="predicted"/>
<dbReference type="AlphaFoldDB" id="A0A8H9I188"/>
<name>A0A8H9I188_KITAU</name>
<evidence type="ECO:0000256" key="1">
    <source>
        <dbReference type="SAM" id="MobiDB-lite"/>
    </source>
</evidence>
<accession>A0A8H9I188</accession>
<feature type="region of interest" description="Disordered" evidence="1">
    <location>
        <begin position="1"/>
        <end position="139"/>
    </location>
</feature>
<sequence>MPRARHPANPPAGKDGGTEQDQGQADTDKQPGGLAPRGLDGGEQNTDGTEQDPDERPPDTVGPWETSTQIEPQSARAENQQNHRQKPRLKLPRKPPAENPGTRRKTRQLPTPGTPAPSRMACPRRTHTATSNSPGPGRA</sequence>
<feature type="compositionally biased region" description="Polar residues" evidence="1">
    <location>
        <begin position="128"/>
        <end position="139"/>
    </location>
</feature>
<organism evidence="2 3">
    <name type="scientific">Kitasatospora aureofaciens</name>
    <name type="common">Streptomyces aureofaciens</name>
    <dbReference type="NCBI Taxonomy" id="1894"/>
    <lineage>
        <taxon>Bacteria</taxon>
        <taxon>Bacillati</taxon>
        <taxon>Actinomycetota</taxon>
        <taxon>Actinomycetes</taxon>
        <taxon>Kitasatosporales</taxon>
        <taxon>Streptomycetaceae</taxon>
        <taxon>Kitasatospora</taxon>
    </lineage>
</organism>
<protein>
    <submittedName>
        <fullName evidence="2">Uncharacterized protein</fullName>
    </submittedName>
</protein>
<gene>
    <name evidence="2" type="ORF">GCM10010502_74690</name>
</gene>
<comment type="caution">
    <text evidence="2">The sequence shown here is derived from an EMBL/GenBank/DDBJ whole genome shotgun (WGS) entry which is preliminary data.</text>
</comment>
<reference evidence="2" key="2">
    <citation type="submission" date="2020-09" db="EMBL/GenBank/DDBJ databases">
        <authorList>
            <person name="Sun Q."/>
            <person name="Ohkuma M."/>
        </authorList>
    </citation>
    <scope>NUCLEOTIDE SEQUENCE</scope>
    <source>
        <strain evidence="2">JCM 4434</strain>
    </source>
</reference>
<feature type="compositionally biased region" description="Polar residues" evidence="1">
    <location>
        <begin position="65"/>
        <end position="82"/>
    </location>
</feature>
<evidence type="ECO:0000313" key="3">
    <source>
        <dbReference type="Proteomes" id="UP000610124"/>
    </source>
</evidence>
<dbReference type="Proteomes" id="UP000610124">
    <property type="component" value="Unassembled WGS sequence"/>
</dbReference>
<evidence type="ECO:0000313" key="2">
    <source>
        <dbReference type="EMBL" id="GGV09153.1"/>
    </source>
</evidence>
<dbReference type="EMBL" id="BMUB01000077">
    <property type="protein sequence ID" value="GGV09153.1"/>
    <property type="molecule type" value="Genomic_DNA"/>
</dbReference>
<feature type="compositionally biased region" description="Basic residues" evidence="1">
    <location>
        <begin position="83"/>
        <end position="93"/>
    </location>
</feature>
<reference evidence="2" key="1">
    <citation type="journal article" date="2014" name="Int. J. Syst. Evol. Microbiol.">
        <title>Complete genome sequence of Corynebacterium casei LMG S-19264T (=DSM 44701T), isolated from a smear-ripened cheese.</title>
        <authorList>
            <consortium name="US DOE Joint Genome Institute (JGI-PGF)"/>
            <person name="Walter F."/>
            <person name="Albersmeier A."/>
            <person name="Kalinowski J."/>
            <person name="Ruckert C."/>
        </authorList>
    </citation>
    <scope>NUCLEOTIDE SEQUENCE</scope>
    <source>
        <strain evidence="2">JCM 4434</strain>
    </source>
</reference>